<evidence type="ECO:0000256" key="10">
    <source>
        <dbReference type="ARBA" id="ARBA00022840"/>
    </source>
</evidence>
<keyword evidence="15" id="KW-1185">Reference proteome</keyword>
<dbReference type="UniPathway" id="UPA00359">
    <property type="reaction ID" value="UER00482"/>
</dbReference>
<dbReference type="STRING" id="1399147.P618_200918"/>
<keyword evidence="8 13" id="KW-0547">Nucleotide-binding</keyword>
<name>W6TGD2_HOLOB</name>
<evidence type="ECO:0000256" key="8">
    <source>
        <dbReference type="ARBA" id="ARBA00022741"/>
    </source>
</evidence>
<evidence type="ECO:0000256" key="11">
    <source>
        <dbReference type="ARBA" id="ARBA00023098"/>
    </source>
</evidence>
<comment type="function">
    <text evidence="1 13">Transfers the gamma-phosphate of ATP to the 4'-position of a tetraacyldisaccharide 1-phosphate intermediate (termed DS-1-P) to form tetraacyldisaccharide 1,4'-bis-phosphate (lipid IVA).</text>
</comment>
<dbReference type="InterPro" id="IPR003758">
    <property type="entry name" value="LpxK"/>
</dbReference>
<evidence type="ECO:0000256" key="13">
    <source>
        <dbReference type="HAMAP-Rule" id="MF_00409"/>
    </source>
</evidence>
<evidence type="ECO:0000256" key="1">
    <source>
        <dbReference type="ARBA" id="ARBA00002274"/>
    </source>
</evidence>
<protein>
    <recommendedName>
        <fullName evidence="4 13">Tetraacyldisaccharide 4'-kinase</fullName>
        <ecNumber evidence="3 13">2.7.1.130</ecNumber>
    </recommendedName>
    <alternativeName>
        <fullName evidence="12 13">Lipid A 4'-kinase</fullName>
    </alternativeName>
</protein>
<evidence type="ECO:0000256" key="7">
    <source>
        <dbReference type="ARBA" id="ARBA00022679"/>
    </source>
</evidence>
<organism evidence="14 15">
    <name type="scientific">Holospora obtusa F1</name>
    <dbReference type="NCBI Taxonomy" id="1399147"/>
    <lineage>
        <taxon>Bacteria</taxon>
        <taxon>Pseudomonadati</taxon>
        <taxon>Pseudomonadota</taxon>
        <taxon>Alphaproteobacteria</taxon>
        <taxon>Holosporales</taxon>
        <taxon>Holosporaceae</taxon>
        <taxon>Holospora</taxon>
    </lineage>
</organism>
<dbReference type="GO" id="GO:0005886">
    <property type="term" value="C:plasma membrane"/>
    <property type="evidence" value="ECO:0007669"/>
    <property type="project" value="TreeGrafter"/>
</dbReference>
<dbReference type="NCBIfam" id="TIGR00682">
    <property type="entry name" value="lpxK"/>
    <property type="match status" value="1"/>
</dbReference>
<dbReference type="Pfam" id="PF02606">
    <property type="entry name" value="LpxK"/>
    <property type="match status" value="1"/>
</dbReference>
<keyword evidence="11 13" id="KW-0443">Lipid metabolism</keyword>
<reference evidence="14 15" key="1">
    <citation type="journal article" date="2014" name="FEMS Microbiol. Lett.">
        <title>Draft genome sequences of three Holospora species (Holospora obtusa, Holospora undulata, and Holospora elegans), endonuclear symbiotic bacteria of the ciliate Paramecium caudatum.</title>
        <authorList>
            <person name="Dohra H."/>
            <person name="Tanaka K."/>
            <person name="Suzuki T."/>
            <person name="Fujishima M."/>
            <person name="Suzuki H."/>
        </authorList>
    </citation>
    <scope>NUCLEOTIDE SEQUENCE [LARGE SCALE GENOMIC DNA]</scope>
    <source>
        <strain evidence="14 15">F1</strain>
    </source>
</reference>
<keyword evidence="9 13" id="KW-0418">Kinase</keyword>
<evidence type="ECO:0000256" key="3">
    <source>
        <dbReference type="ARBA" id="ARBA00012071"/>
    </source>
</evidence>
<keyword evidence="6 13" id="KW-0441">Lipid A biosynthesis</keyword>
<proteinExistence type="inferred from homology"/>
<dbReference type="Proteomes" id="UP000019112">
    <property type="component" value="Unassembled WGS sequence"/>
</dbReference>
<comment type="pathway">
    <text evidence="2 13">Glycolipid biosynthesis; lipid IV(A) biosynthesis; lipid IV(A) from (3R)-3-hydroxytetradecanoyl-[acyl-carrier-protein] and UDP-N-acetyl-alpha-D-glucosamine: step 6/6.</text>
</comment>
<dbReference type="GO" id="GO:0009245">
    <property type="term" value="P:lipid A biosynthetic process"/>
    <property type="evidence" value="ECO:0007669"/>
    <property type="project" value="UniProtKB-UniRule"/>
</dbReference>
<evidence type="ECO:0000256" key="4">
    <source>
        <dbReference type="ARBA" id="ARBA00016436"/>
    </source>
</evidence>
<accession>W6TGD2</accession>
<evidence type="ECO:0000256" key="5">
    <source>
        <dbReference type="ARBA" id="ARBA00022516"/>
    </source>
</evidence>
<keyword evidence="5 13" id="KW-0444">Lipid biosynthesis</keyword>
<dbReference type="AlphaFoldDB" id="W6TGD2"/>
<dbReference type="eggNOG" id="COG1663">
    <property type="taxonomic scope" value="Bacteria"/>
</dbReference>
<dbReference type="EMBL" id="AWTR02000077">
    <property type="protein sequence ID" value="ETZ06905.1"/>
    <property type="molecule type" value="Genomic_DNA"/>
</dbReference>
<comment type="similarity">
    <text evidence="13">Belongs to the LpxK family.</text>
</comment>
<comment type="caution">
    <text evidence="14">The sequence shown here is derived from an EMBL/GenBank/DDBJ whole genome shotgun (WGS) entry which is preliminary data.</text>
</comment>
<evidence type="ECO:0000256" key="2">
    <source>
        <dbReference type="ARBA" id="ARBA00004870"/>
    </source>
</evidence>
<evidence type="ECO:0000256" key="6">
    <source>
        <dbReference type="ARBA" id="ARBA00022556"/>
    </source>
</evidence>
<sequence>MKNFKNLEFWKHKPGKTFQVISFVYQIFQCLYEWMRTPCTPFHMNVPVISVGGLTLGGAGKTPCTLSLAEWLSNLGHDIIILTRGYKGRAEGPIWVGVSDTPYSVGEEAWIMAQHFPVLISKDILKGALYLQNFLPSNKNTVILWDDGHQYPKLYKNIALIVSNTQQWFGNTWVFPAGPLRESLEGGMQRAHGLIILYSKEPKKLPGYLVNLSIPCWSICCQPVCDLPINTPVVGFCGLGNPERFWETITQCELNLKAHLAFPDHYFYKPKDEQYLIHLANKHHAVLVTSHKDYVKLSPAMQAVTHQIFQKISWPLEAQHMILRMLKFSTQ</sequence>
<dbReference type="HAMAP" id="MF_00409">
    <property type="entry name" value="LpxK"/>
    <property type="match status" value="1"/>
</dbReference>
<keyword evidence="7 13" id="KW-0808">Transferase</keyword>
<dbReference type="GO" id="GO:0005524">
    <property type="term" value="F:ATP binding"/>
    <property type="evidence" value="ECO:0007669"/>
    <property type="project" value="UniProtKB-UniRule"/>
</dbReference>
<comment type="catalytic activity">
    <reaction evidence="13">
        <text>a lipid A disaccharide + ATP = a lipid IVA + ADP + H(+)</text>
        <dbReference type="Rhea" id="RHEA:67840"/>
        <dbReference type="ChEBI" id="CHEBI:15378"/>
        <dbReference type="ChEBI" id="CHEBI:30616"/>
        <dbReference type="ChEBI" id="CHEBI:176343"/>
        <dbReference type="ChEBI" id="CHEBI:176425"/>
        <dbReference type="ChEBI" id="CHEBI:456216"/>
        <dbReference type="EC" id="2.7.1.130"/>
    </reaction>
</comment>
<evidence type="ECO:0000313" key="14">
    <source>
        <dbReference type="EMBL" id="ETZ06905.1"/>
    </source>
</evidence>
<dbReference type="EC" id="2.7.1.130" evidence="3 13"/>
<keyword evidence="10 13" id="KW-0067">ATP-binding</keyword>
<dbReference type="InterPro" id="IPR027417">
    <property type="entry name" value="P-loop_NTPase"/>
</dbReference>
<dbReference type="PANTHER" id="PTHR42724:SF1">
    <property type="entry name" value="TETRAACYLDISACCHARIDE 4'-KINASE, MITOCHONDRIAL-RELATED"/>
    <property type="match status" value="1"/>
</dbReference>
<gene>
    <name evidence="13" type="primary">lpxK</name>
    <name evidence="14" type="ORF">P618_200918</name>
</gene>
<evidence type="ECO:0000313" key="15">
    <source>
        <dbReference type="Proteomes" id="UP000019112"/>
    </source>
</evidence>
<dbReference type="GO" id="GO:0009029">
    <property type="term" value="F:lipid-A 4'-kinase activity"/>
    <property type="evidence" value="ECO:0007669"/>
    <property type="project" value="UniProtKB-UniRule"/>
</dbReference>
<dbReference type="PANTHER" id="PTHR42724">
    <property type="entry name" value="TETRAACYLDISACCHARIDE 4'-KINASE"/>
    <property type="match status" value="1"/>
</dbReference>
<evidence type="ECO:0000256" key="12">
    <source>
        <dbReference type="ARBA" id="ARBA00029757"/>
    </source>
</evidence>
<feature type="binding site" evidence="13">
    <location>
        <begin position="55"/>
        <end position="62"/>
    </location>
    <ligand>
        <name>ATP</name>
        <dbReference type="ChEBI" id="CHEBI:30616"/>
    </ligand>
</feature>
<evidence type="ECO:0000256" key="9">
    <source>
        <dbReference type="ARBA" id="ARBA00022777"/>
    </source>
</evidence>
<dbReference type="SUPFAM" id="SSF52540">
    <property type="entry name" value="P-loop containing nucleoside triphosphate hydrolases"/>
    <property type="match status" value="1"/>
</dbReference>
<dbReference type="RefSeq" id="WP_021827229.1">
    <property type="nucleotide sequence ID" value="NZ_AWTR02000077.1"/>
</dbReference>
<dbReference type="GO" id="GO:0009244">
    <property type="term" value="P:lipopolysaccharide core region biosynthetic process"/>
    <property type="evidence" value="ECO:0007669"/>
    <property type="project" value="TreeGrafter"/>
</dbReference>
<dbReference type="OrthoDB" id="9766423at2"/>